<reference evidence="1 2" key="1">
    <citation type="journal article" date="2016" name="Nat. Commun.">
        <title>Thousands of microbial genomes shed light on interconnected biogeochemical processes in an aquifer system.</title>
        <authorList>
            <person name="Anantharaman K."/>
            <person name="Brown C.T."/>
            <person name="Hug L.A."/>
            <person name="Sharon I."/>
            <person name="Castelle C.J."/>
            <person name="Probst A.J."/>
            <person name="Thomas B.C."/>
            <person name="Singh A."/>
            <person name="Wilkins M.J."/>
            <person name="Karaoz U."/>
            <person name="Brodie E.L."/>
            <person name="Williams K.H."/>
            <person name="Hubbard S.S."/>
            <person name="Banfield J.F."/>
        </authorList>
    </citation>
    <scope>NUCLEOTIDE SEQUENCE [LARGE SCALE GENOMIC DNA]</scope>
</reference>
<gene>
    <name evidence="1" type="ORF">A3D08_00835</name>
</gene>
<accession>A0A1F7HFP0</accession>
<proteinExistence type="predicted"/>
<comment type="caution">
    <text evidence="1">The sequence shown here is derived from an EMBL/GenBank/DDBJ whole genome shotgun (WGS) entry which is preliminary data.</text>
</comment>
<sequence>MTQKLLVTDINGSTRECLHITHDMNYPGYVRVEFASHRDAPKTYVEWYPLDDFIARNPQHAHIVNKGKQPAKDDLGIVSKATLTSLSDKTKNWKSDMFKDFPLWISRGTGEGQVRKITGNTQNTVTIDVPFDIKPDKTSQYVISHNVHDAQVMHNALPKV</sequence>
<dbReference type="Proteomes" id="UP000178098">
    <property type="component" value="Unassembled WGS sequence"/>
</dbReference>
<evidence type="ECO:0000313" key="2">
    <source>
        <dbReference type="Proteomes" id="UP000178098"/>
    </source>
</evidence>
<evidence type="ECO:0000313" key="1">
    <source>
        <dbReference type="EMBL" id="OGK29873.1"/>
    </source>
</evidence>
<protein>
    <submittedName>
        <fullName evidence="1">Uncharacterized protein</fullName>
    </submittedName>
</protein>
<organism evidence="1 2">
    <name type="scientific">Candidatus Roizmanbacteria bacterium RIFCSPHIGHO2_02_FULL_43_11</name>
    <dbReference type="NCBI Taxonomy" id="1802043"/>
    <lineage>
        <taxon>Bacteria</taxon>
        <taxon>Candidatus Roizmaniibacteriota</taxon>
    </lineage>
</organism>
<name>A0A1F7HFP0_9BACT</name>
<dbReference type="AlphaFoldDB" id="A0A1F7HFP0"/>
<dbReference type="EMBL" id="MFZT01000038">
    <property type="protein sequence ID" value="OGK29873.1"/>
    <property type="molecule type" value="Genomic_DNA"/>
</dbReference>